<organism evidence="2 3">
    <name type="scientific">Toxocara canis</name>
    <name type="common">Canine roundworm</name>
    <dbReference type="NCBI Taxonomy" id="6265"/>
    <lineage>
        <taxon>Eukaryota</taxon>
        <taxon>Metazoa</taxon>
        <taxon>Ecdysozoa</taxon>
        <taxon>Nematoda</taxon>
        <taxon>Chromadorea</taxon>
        <taxon>Rhabditida</taxon>
        <taxon>Spirurina</taxon>
        <taxon>Ascaridomorpha</taxon>
        <taxon>Ascaridoidea</taxon>
        <taxon>Toxocaridae</taxon>
        <taxon>Toxocara</taxon>
    </lineage>
</organism>
<dbReference type="Proteomes" id="UP000050794">
    <property type="component" value="Unassembled WGS sequence"/>
</dbReference>
<dbReference type="EMBL" id="UYWY01000734">
    <property type="protein sequence ID" value="VDM25513.1"/>
    <property type="molecule type" value="Genomic_DNA"/>
</dbReference>
<evidence type="ECO:0000313" key="2">
    <source>
        <dbReference type="Proteomes" id="UP000050794"/>
    </source>
</evidence>
<keyword evidence="2" id="KW-1185">Reference proteome</keyword>
<proteinExistence type="predicted"/>
<evidence type="ECO:0000313" key="3">
    <source>
        <dbReference type="WBParaSite" id="TCNE_0000112401-mRNA-1"/>
    </source>
</evidence>
<sequence length="72" mass="8364">MKADSERFLSRDAKSRAERFLSRDAKARAEIEKKLAANKRRGPHRNKRYEDTGEICAAKFGDSDDEIFYKVI</sequence>
<accession>A0A183TY05</accession>
<gene>
    <name evidence="1" type="ORF">TCNE_LOCUS1125</name>
</gene>
<reference evidence="3" key="1">
    <citation type="submission" date="2016-06" db="UniProtKB">
        <authorList>
            <consortium name="WormBaseParasite"/>
        </authorList>
    </citation>
    <scope>IDENTIFICATION</scope>
</reference>
<reference evidence="1 2" key="2">
    <citation type="submission" date="2018-11" db="EMBL/GenBank/DDBJ databases">
        <authorList>
            <consortium name="Pathogen Informatics"/>
        </authorList>
    </citation>
    <scope>NUCLEOTIDE SEQUENCE [LARGE SCALE GENOMIC DNA]</scope>
</reference>
<protein>
    <submittedName>
        <fullName evidence="3">Plasmid stabilization protein</fullName>
    </submittedName>
</protein>
<dbReference type="AlphaFoldDB" id="A0A183TY05"/>
<evidence type="ECO:0000313" key="1">
    <source>
        <dbReference type="EMBL" id="VDM25513.1"/>
    </source>
</evidence>
<name>A0A183TY05_TOXCA</name>
<dbReference type="WBParaSite" id="TCNE_0000112401-mRNA-1">
    <property type="protein sequence ID" value="TCNE_0000112401-mRNA-1"/>
    <property type="gene ID" value="TCNE_0000112401"/>
</dbReference>